<keyword evidence="2" id="KW-0418">Kinase</keyword>
<evidence type="ECO:0000256" key="1">
    <source>
        <dbReference type="ARBA" id="ARBA00022679"/>
    </source>
</evidence>
<keyword evidence="1" id="KW-0808">Transferase</keyword>
<dbReference type="PANTHER" id="PTHR43435:SF4">
    <property type="entry name" value="FGGY CARBOHYDRATE KINASE DOMAIN-CONTAINING PROTEIN"/>
    <property type="match status" value="1"/>
</dbReference>
<dbReference type="GO" id="GO:0005737">
    <property type="term" value="C:cytoplasm"/>
    <property type="evidence" value="ECO:0007669"/>
    <property type="project" value="TreeGrafter"/>
</dbReference>
<evidence type="ECO:0000313" key="3">
    <source>
        <dbReference type="EMBL" id="CAF4428042.1"/>
    </source>
</evidence>
<reference evidence="3" key="1">
    <citation type="submission" date="2021-02" db="EMBL/GenBank/DDBJ databases">
        <authorList>
            <person name="Nowell W R."/>
        </authorList>
    </citation>
    <scope>NUCLEOTIDE SEQUENCE</scope>
</reference>
<feature type="non-terminal residue" evidence="3">
    <location>
        <position position="139"/>
    </location>
</feature>
<dbReference type="Proteomes" id="UP000663844">
    <property type="component" value="Unassembled WGS sequence"/>
</dbReference>
<dbReference type="EMBL" id="CAJOAZ010029784">
    <property type="protein sequence ID" value="CAF4428042.1"/>
    <property type="molecule type" value="Genomic_DNA"/>
</dbReference>
<protein>
    <submittedName>
        <fullName evidence="3">Uncharacterized protein</fullName>
    </submittedName>
</protein>
<dbReference type="PANTHER" id="PTHR43435">
    <property type="entry name" value="RIBULOKINASE"/>
    <property type="match status" value="1"/>
</dbReference>
<sequence length="139" mass="16322">MWLDHRAHAEAAIINSSSDEVLKNFGGKISLEMQPGKLMWLKRNLSKEQWARSKHFFDLPDYLHFRATEQFDRSFCSCVCKLCYRSSERKHGWDEKFWSKFDLNDLMENQSEKLGQLVRKPFSKSDTDILSKKAADELG</sequence>
<dbReference type="InterPro" id="IPR043129">
    <property type="entry name" value="ATPase_NBD"/>
</dbReference>
<proteinExistence type="predicted"/>
<evidence type="ECO:0000313" key="4">
    <source>
        <dbReference type="Proteomes" id="UP000663844"/>
    </source>
</evidence>
<evidence type="ECO:0000256" key="2">
    <source>
        <dbReference type="ARBA" id="ARBA00022777"/>
    </source>
</evidence>
<organism evidence="3 4">
    <name type="scientific">Adineta steineri</name>
    <dbReference type="NCBI Taxonomy" id="433720"/>
    <lineage>
        <taxon>Eukaryota</taxon>
        <taxon>Metazoa</taxon>
        <taxon>Spiralia</taxon>
        <taxon>Gnathifera</taxon>
        <taxon>Rotifera</taxon>
        <taxon>Eurotatoria</taxon>
        <taxon>Bdelloidea</taxon>
        <taxon>Adinetida</taxon>
        <taxon>Adinetidae</taxon>
        <taxon>Adineta</taxon>
    </lineage>
</organism>
<dbReference type="GO" id="GO:0019150">
    <property type="term" value="F:D-ribulokinase activity"/>
    <property type="evidence" value="ECO:0007669"/>
    <property type="project" value="TreeGrafter"/>
</dbReference>
<gene>
    <name evidence="3" type="ORF">OXD698_LOCUS53057</name>
</gene>
<dbReference type="AlphaFoldDB" id="A0A820R1C5"/>
<comment type="caution">
    <text evidence="3">The sequence shown here is derived from an EMBL/GenBank/DDBJ whole genome shotgun (WGS) entry which is preliminary data.</text>
</comment>
<accession>A0A820R1C5</accession>
<name>A0A820R1C5_9BILA</name>
<dbReference type="SUPFAM" id="SSF53067">
    <property type="entry name" value="Actin-like ATPase domain"/>
    <property type="match status" value="1"/>
</dbReference>
<dbReference type="Gene3D" id="3.30.420.40">
    <property type="match status" value="1"/>
</dbReference>
<dbReference type="GO" id="GO:0019321">
    <property type="term" value="P:pentose metabolic process"/>
    <property type="evidence" value="ECO:0007669"/>
    <property type="project" value="TreeGrafter"/>
</dbReference>